<evidence type="ECO:0000313" key="1">
    <source>
        <dbReference type="EMBL" id="KAK9025227.1"/>
    </source>
</evidence>
<organism evidence="1 2">
    <name type="scientific">Hibiscus sabdariffa</name>
    <name type="common">roselle</name>
    <dbReference type="NCBI Taxonomy" id="183260"/>
    <lineage>
        <taxon>Eukaryota</taxon>
        <taxon>Viridiplantae</taxon>
        <taxon>Streptophyta</taxon>
        <taxon>Embryophyta</taxon>
        <taxon>Tracheophyta</taxon>
        <taxon>Spermatophyta</taxon>
        <taxon>Magnoliopsida</taxon>
        <taxon>eudicotyledons</taxon>
        <taxon>Gunneridae</taxon>
        <taxon>Pentapetalae</taxon>
        <taxon>rosids</taxon>
        <taxon>malvids</taxon>
        <taxon>Malvales</taxon>
        <taxon>Malvaceae</taxon>
        <taxon>Malvoideae</taxon>
        <taxon>Hibiscus</taxon>
    </lineage>
</organism>
<reference evidence="1 2" key="1">
    <citation type="journal article" date="2024" name="G3 (Bethesda)">
        <title>Genome assembly of Hibiscus sabdariffa L. provides insights into metabolisms of medicinal natural products.</title>
        <authorList>
            <person name="Kim T."/>
        </authorList>
    </citation>
    <scope>NUCLEOTIDE SEQUENCE [LARGE SCALE GENOMIC DNA]</scope>
    <source>
        <strain evidence="1">TK-2024</strain>
        <tissue evidence="1">Old leaves</tissue>
    </source>
</reference>
<evidence type="ECO:0000313" key="2">
    <source>
        <dbReference type="Proteomes" id="UP001396334"/>
    </source>
</evidence>
<gene>
    <name evidence="1" type="ORF">V6N11_065123</name>
</gene>
<dbReference type="EMBL" id="JBBPBN010000014">
    <property type="protein sequence ID" value="KAK9025227.1"/>
    <property type="molecule type" value="Genomic_DNA"/>
</dbReference>
<name>A0ABR2SIZ2_9ROSI</name>
<accession>A0ABR2SIZ2</accession>
<dbReference type="Proteomes" id="UP001396334">
    <property type="component" value="Unassembled WGS sequence"/>
</dbReference>
<evidence type="ECO:0008006" key="3">
    <source>
        <dbReference type="Google" id="ProtNLM"/>
    </source>
</evidence>
<comment type="caution">
    <text evidence="1">The sequence shown here is derived from an EMBL/GenBank/DDBJ whole genome shotgun (WGS) entry which is preliminary data.</text>
</comment>
<protein>
    <recommendedName>
        <fullName evidence="3">DUF4283 domain-containing protein</fullName>
    </recommendedName>
</protein>
<keyword evidence="2" id="KW-1185">Reference proteome</keyword>
<proteinExistence type="predicted"/>
<sequence>MKSTFAFGRFESMWDALNAVDNAHNRLMDGFKVRVSLDKKILVEHLANAGDGGATMKRLYKGTGFSKVLDGRSFKEVLMGNQRQTGIEDMKRVSKTQPATMEEFKAERSMMFEPLSIAIGLPLEAWNELAFLSIASRWGKLIRLDTDTGDKKRLDIARILIGIKCPHVIPPFLPIKLNGSISYLKLSLAEFEEERVWIDNGKVKSFSEGSLVCSLDSPGKSCMENP</sequence>